<proteinExistence type="predicted"/>
<comment type="caution">
    <text evidence="1">The sequence shown here is derived from an EMBL/GenBank/DDBJ whole genome shotgun (WGS) entry which is preliminary data.</text>
</comment>
<reference evidence="1" key="1">
    <citation type="journal article" date="2015" name="Nature">
        <title>Complex archaea that bridge the gap between prokaryotes and eukaryotes.</title>
        <authorList>
            <person name="Spang A."/>
            <person name="Saw J.H."/>
            <person name="Jorgensen S.L."/>
            <person name="Zaremba-Niedzwiedzka K."/>
            <person name="Martijn J."/>
            <person name="Lind A.E."/>
            <person name="van Eijk R."/>
            <person name="Schleper C."/>
            <person name="Guy L."/>
            <person name="Ettema T.J."/>
        </authorList>
    </citation>
    <scope>NUCLEOTIDE SEQUENCE</scope>
</reference>
<organism evidence="1">
    <name type="scientific">marine sediment metagenome</name>
    <dbReference type="NCBI Taxonomy" id="412755"/>
    <lineage>
        <taxon>unclassified sequences</taxon>
        <taxon>metagenomes</taxon>
        <taxon>ecological metagenomes</taxon>
    </lineage>
</organism>
<gene>
    <name evidence="1" type="ORF">LCGC14_2886780</name>
</gene>
<dbReference type="EMBL" id="LAZR01056462">
    <property type="protein sequence ID" value="KKK74137.1"/>
    <property type="molecule type" value="Genomic_DNA"/>
</dbReference>
<accession>A0A0F8XYG3</accession>
<sequence>MPTQLRAAFEPNPIDSVVPESVQHLMASMVDSGVRDLVKEPKNSIAYSVARYWFFGDYEDYSLGFPRICEYFGVDVGSARKTIKKLYRVRF</sequence>
<dbReference type="AlphaFoldDB" id="A0A0F8XYG3"/>
<name>A0A0F8XYG3_9ZZZZ</name>
<evidence type="ECO:0000313" key="1">
    <source>
        <dbReference type="EMBL" id="KKK74137.1"/>
    </source>
</evidence>
<protein>
    <submittedName>
        <fullName evidence="1">Uncharacterized protein</fullName>
    </submittedName>
</protein>